<keyword evidence="2" id="KW-1185">Reference proteome</keyword>
<dbReference type="Proteomes" id="UP000562395">
    <property type="component" value="Unassembled WGS sequence"/>
</dbReference>
<evidence type="ECO:0000313" key="1">
    <source>
        <dbReference type="EMBL" id="MBB3862813.1"/>
    </source>
</evidence>
<comment type="caution">
    <text evidence="1">The sequence shown here is derived from an EMBL/GenBank/DDBJ whole genome shotgun (WGS) entry which is preliminary data.</text>
</comment>
<organism evidence="1 2">
    <name type="scientific">Novosphingobium hassiacum</name>
    <dbReference type="NCBI Taxonomy" id="173676"/>
    <lineage>
        <taxon>Bacteria</taxon>
        <taxon>Pseudomonadati</taxon>
        <taxon>Pseudomonadota</taxon>
        <taxon>Alphaproteobacteria</taxon>
        <taxon>Sphingomonadales</taxon>
        <taxon>Sphingomonadaceae</taxon>
        <taxon>Novosphingobium</taxon>
    </lineage>
</organism>
<dbReference type="EMBL" id="JACICY010000024">
    <property type="protein sequence ID" value="MBB3862813.1"/>
    <property type="molecule type" value="Genomic_DNA"/>
</dbReference>
<gene>
    <name evidence="1" type="ORF">GGQ88_004116</name>
</gene>
<name>A0A7W6A155_9SPHN</name>
<protein>
    <submittedName>
        <fullName evidence="1">Uncharacterized protein</fullName>
    </submittedName>
</protein>
<reference evidence="1 2" key="1">
    <citation type="submission" date="2020-08" db="EMBL/GenBank/DDBJ databases">
        <title>Genomic Encyclopedia of Type Strains, Phase IV (KMG-IV): sequencing the most valuable type-strain genomes for metagenomic binning, comparative biology and taxonomic classification.</title>
        <authorList>
            <person name="Goeker M."/>
        </authorList>
    </citation>
    <scope>NUCLEOTIDE SEQUENCE [LARGE SCALE GENOMIC DNA]</scope>
    <source>
        <strain evidence="1 2">DSM 14552</strain>
    </source>
</reference>
<accession>A0A7W6A155</accession>
<proteinExistence type="predicted"/>
<sequence>MSIAKDAPDAALLDDLVRRFPQFGGELTDFAISIAIDALHGEAVVEAAKAALDPNILSPAVSRAMSRFQNRLHAVSESTRLPAATDRSVSAYAINPFASLSREDFRGFARRLDASSVFVAKLRDRQIEPDTLTPGFRKRVADDLRAPLDVVVAHFAAAQGGTAGPQFYKADDKPNNGGRQTFEEAVRSSGLSEAQQRALLAL</sequence>
<dbReference type="AlphaFoldDB" id="A0A7W6A155"/>
<evidence type="ECO:0000313" key="2">
    <source>
        <dbReference type="Proteomes" id="UP000562395"/>
    </source>
</evidence>
<dbReference type="RefSeq" id="WP_183615240.1">
    <property type="nucleotide sequence ID" value="NZ_JACICY010000024.1"/>
</dbReference>